<dbReference type="InterPro" id="IPR024617">
    <property type="entry name" value="DUF3870"/>
</dbReference>
<evidence type="ECO:0000313" key="2">
    <source>
        <dbReference type="Proteomes" id="UP000246996"/>
    </source>
</evidence>
<dbReference type="SMR" id="A0A1C3D277"/>
<gene>
    <name evidence="1" type="ORF">C1N76_04925</name>
</gene>
<dbReference type="RefSeq" id="WP_011229948.1">
    <property type="nucleotide sequence ID" value="NZ_CP014335.1"/>
</dbReference>
<reference evidence="2" key="1">
    <citation type="submission" date="2018-02" db="EMBL/GenBank/DDBJ databases">
        <title>The complete genome of bacterial strain SGAirxxxx.</title>
        <authorList>
            <person name="Schuster S.C."/>
        </authorList>
    </citation>
    <scope>NUCLEOTIDE SEQUENCE [LARGE SCALE GENOMIC DNA]</scope>
    <source>
        <strain evidence="2">SGAir0734</strain>
    </source>
</reference>
<proteinExistence type="predicted"/>
<dbReference type="EMBL" id="CP027303">
    <property type="protein sequence ID" value="AWO73957.1"/>
    <property type="molecule type" value="Genomic_DNA"/>
</dbReference>
<dbReference type="KEGG" id="gtk:GT3570_02195"/>
<organism evidence="1 2">
    <name type="scientific">Geobacillus thermoleovorans</name>
    <name type="common">Bacillus thermoleovorans</name>
    <dbReference type="NCBI Taxonomy" id="33941"/>
    <lineage>
        <taxon>Bacteria</taxon>
        <taxon>Bacillati</taxon>
        <taxon>Bacillota</taxon>
        <taxon>Bacilli</taxon>
        <taxon>Bacillales</taxon>
        <taxon>Anoxybacillaceae</taxon>
        <taxon>Geobacillus</taxon>
        <taxon>Geobacillus thermoleovorans group</taxon>
    </lineage>
</organism>
<name>A0A1C3D277_GEOTH</name>
<accession>A0A1C3D277</accession>
<dbReference type="Pfam" id="PF12986">
    <property type="entry name" value="DUF3870"/>
    <property type="match status" value="1"/>
</dbReference>
<dbReference type="GeneID" id="32062412"/>
<protein>
    <submittedName>
        <fullName evidence="1">DUF3870 domain-containing protein</fullName>
    </submittedName>
</protein>
<dbReference type="Proteomes" id="UP000246996">
    <property type="component" value="Chromosome"/>
</dbReference>
<evidence type="ECO:0000313" key="1">
    <source>
        <dbReference type="EMBL" id="AWO73957.1"/>
    </source>
</evidence>
<sequence length="105" mass="11530">MKTQFIAGHARLPAGMAAKSLYDTLTITAEIDKKYGVIVEASCTLATEHGRDYVARLLRGHSLRDGIDGLLAELDEGYLGKAHSALCAALKDLYKQYCKMEEKEP</sequence>
<dbReference type="AlphaFoldDB" id="A0A1C3D277"/>